<evidence type="ECO:0000256" key="4">
    <source>
        <dbReference type="ARBA" id="ARBA00022692"/>
    </source>
</evidence>
<comment type="subcellular location">
    <subcellularLocation>
        <location evidence="1">Cell membrane</location>
        <topology evidence="1">Multi-pass membrane protein</topology>
    </subcellularLocation>
</comment>
<feature type="transmembrane region" description="Helical" evidence="7">
    <location>
        <begin position="12"/>
        <end position="34"/>
    </location>
</feature>
<evidence type="ECO:0000256" key="5">
    <source>
        <dbReference type="ARBA" id="ARBA00022989"/>
    </source>
</evidence>
<keyword evidence="4 7" id="KW-0812">Transmembrane</keyword>
<feature type="transmembrane region" description="Helical" evidence="7">
    <location>
        <begin position="40"/>
        <end position="58"/>
    </location>
</feature>
<accession>A0A0J1B374</accession>
<keyword evidence="8" id="KW-0282">Flagellum</keyword>
<protein>
    <submittedName>
        <fullName evidence="8">Flagellar biosynthesis protein FliR</fullName>
    </submittedName>
</protein>
<dbReference type="PANTHER" id="PTHR30065">
    <property type="entry name" value="FLAGELLAR BIOSYNTHETIC PROTEIN FLIR"/>
    <property type="match status" value="1"/>
</dbReference>
<evidence type="ECO:0000256" key="2">
    <source>
        <dbReference type="ARBA" id="ARBA00009772"/>
    </source>
</evidence>
<dbReference type="OrthoDB" id="9797790at2"/>
<feature type="transmembrane region" description="Helical" evidence="7">
    <location>
        <begin position="175"/>
        <end position="205"/>
    </location>
</feature>
<gene>
    <name evidence="8" type="ORF">RISK_006796</name>
</gene>
<dbReference type="InterPro" id="IPR002010">
    <property type="entry name" value="T3SS_IM_R"/>
</dbReference>
<evidence type="ECO:0000256" key="1">
    <source>
        <dbReference type="ARBA" id="ARBA00004651"/>
    </source>
</evidence>
<dbReference type="PRINTS" id="PR00953">
    <property type="entry name" value="TYPE3IMRPROT"/>
</dbReference>
<dbReference type="EMBL" id="LECT01000055">
    <property type="protein sequence ID" value="KLU01227.1"/>
    <property type="molecule type" value="Genomic_DNA"/>
</dbReference>
<comment type="similarity">
    <text evidence="2">Belongs to the FliR/MopE/SpaR family.</text>
</comment>
<keyword evidence="6 7" id="KW-0472">Membrane</keyword>
<evidence type="ECO:0000313" key="9">
    <source>
        <dbReference type="Proteomes" id="UP000036367"/>
    </source>
</evidence>
<keyword evidence="3" id="KW-1003">Cell membrane</keyword>
<sequence>MQAFVDLIFSHLVLGTLVLTRLGMLLMAMPAIGVGVPKRIRALLALVLTAILMPTLAAQCDQPSMPTIENLPELAVAIGREALIGMLIGATTQMVITGLQLAGEAITSTGGMQLGDSVDPTTSSSMPALARMVGMLVTTVMLITGGHRVVLRLLVESFQHIPPGNVRFTDSMMDAVIVVMGNSMASGVRVAGPVIAALLLANLVTGLISRTLPQINVLAIGLSINALAMLVVTALTIGSVAWMFQEDLTANVERLSAIWTTPDV</sequence>
<dbReference type="AlphaFoldDB" id="A0A0J1B374"/>
<feature type="transmembrane region" description="Helical" evidence="7">
    <location>
        <begin position="133"/>
        <end position="155"/>
    </location>
</feature>
<proteinExistence type="inferred from homology"/>
<evidence type="ECO:0000256" key="7">
    <source>
        <dbReference type="SAM" id="Phobius"/>
    </source>
</evidence>
<dbReference type="RefSeq" id="WP_047817539.1">
    <property type="nucleotide sequence ID" value="NZ_LECT01000055.1"/>
</dbReference>
<dbReference type="PATRIC" id="fig|595434.4.peg.6469"/>
<dbReference type="GO" id="GO:0006605">
    <property type="term" value="P:protein targeting"/>
    <property type="evidence" value="ECO:0007669"/>
    <property type="project" value="InterPro"/>
</dbReference>
<keyword evidence="9" id="KW-1185">Reference proteome</keyword>
<evidence type="ECO:0000256" key="6">
    <source>
        <dbReference type="ARBA" id="ARBA00023136"/>
    </source>
</evidence>
<keyword evidence="8" id="KW-0966">Cell projection</keyword>
<keyword evidence="5 7" id="KW-1133">Transmembrane helix</keyword>
<dbReference type="Proteomes" id="UP000036367">
    <property type="component" value="Unassembled WGS sequence"/>
</dbReference>
<dbReference type="GO" id="GO:0005886">
    <property type="term" value="C:plasma membrane"/>
    <property type="evidence" value="ECO:0007669"/>
    <property type="project" value="UniProtKB-SubCell"/>
</dbReference>
<name>A0A0J1B374_RHOIS</name>
<evidence type="ECO:0000256" key="3">
    <source>
        <dbReference type="ARBA" id="ARBA00022475"/>
    </source>
</evidence>
<organism evidence="8 9">
    <name type="scientific">Rhodopirellula islandica</name>
    <dbReference type="NCBI Taxonomy" id="595434"/>
    <lineage>
        <taxon>Bacteria</taxon>
        <taxon>Pseudomonadati</taxon>
        <taxon>Planctomycetota</taxon>
        <taxon>Planctomycetia</taxon>
        <taxon>Pirellulales</taxon>
        <taxon>Pirellulaceae</taxon>
        <taxon>Rhodopirellula</taxon>
    </lineage>
</organism>
<reference evidence="8" key="1">
    <citation type="submission" date="2015-05" db="EMBL/GenBank/DDBJ databases">
        <title>Permanent draft genome of Rhodopirellula islandicus K833.</title>
        <authorList>
            <person name="Kizina J."/>
            <person name="Richter M."/>
            <person name="Glockner F.O."/>
            <person name="Harder J."/>
        </authorList>
    </citation>
    <scope>NUCLEOTIDE SEQUENCE [LARGE SCALE GENOMIC DNA]</scope>
    <source>
        <strain evidence="8">K833</strain>
    </source>
</reference>
<dbReference type="Pfam" id="PF01311">
    <property type="entry name" value="Bac_export_1"/>
    <property type="match status" value="1"/>
</dbReference>
<comment type="caution">
    <text evidence="8">The sequence shown here is derived from an EMBL/GenBank/DDBJ whole genome shotgun (WGS) entry which is preliminary data.</text>
</comment>
<dbReference type="STRING" id="595434.RISK_006796"/>
<evidence type="ECO:0000313" key="8">
    <source>
        <dbReference type="EMBL" id="KLU01227.1"/>
    </source>
</evidence>
<dbReference type="PANTHER" id="PTHR30065:SF1">
    <property type="entry name" value="SURFACE PRESENTATION OF ANTIGENS PROTEIN SPAR"/>
    <property type="match status" value="1"/>
</dbReference>
<feature type="transmembrane region" description="Helical" evidence="7">
    <location>
        <begin position="217"/>
        <end position="244"/>
    </location>
</feature>
<keyword evidence="8" id="KW-0969">Cilium</keyword>